<sequence length="90" mass="10303">MYEWSLIMCILVVIRTISNFKVSSGTAQWTHMSMKWCQNTLIRETGSIEPLKNFLQEFPSNENCKQDISLLMLMDEARDKQAAASILAVC</sequence>
<dbReference type="AlphaFoldDB" id="A0A4U5PIT9"/>
<comment type="caution">
    <text evidence="2">The sequence shown here is derived from an EMBL/GenBank/DDBJ whole genome shotgun (WGS) entry which is preliminary data.</text>
</comment>
<keyword evidence="1" id="KW-0732">Signal</keyword>
<feature type="signal peptide" evidence="1">
    <location>
        <begin position="1"/>
        <end position="19"/>
    </location>
</feature>
<feature type="chain" id="PRO_5020934154" evidence="1">
    <location>
        <begin position="20"/>
        <end position="90"/>
    </location>
</feature>
<keyword evidence="3" id="KW-1185">Reference proteome</keyword>
<evidence type="ECO:0000313" key="3">
    <source>
        <dbReference type="Proteomes" id="UP000298663"/>
    </source>
</evidence>
<accession>A0A4U5PIT9</accession>
<organism evidence="2 3">
    <name type="scientific">Steinernema carpocapsae</name>
    <name type="common">Entomopathogenic nematode</name>
    <dbReference type="NCBI Taxonomy" id="34508"/>
    <lineage>
        <taxon>Eukaryota</taxon>
        <taxon>Metazoa</taxon>
        <taxon>Ecdysozoa</taxon>
        <taxon>Nematoda</taxon>
        <taxon>Chromadorea</taxon>
        <taxon>Rhabditida</taxon>
        <taxon>Tylenchina</taxon>
        <taxon>Panagrolaimomorpha</taxon>
        <taxon>Strongyloidoidea</taxon>
        <taxon>Steinernematidae</taxon>
        <taxon>Steinernema</taxon>
    </lineage>
</organism>
<dbReference type="Proteomes" id="UP000298663">
    <property type="component" value="Unassembled WGS sequence"/>
</dbReference>
<reference evidence="2 3" key="1">
    <citation type="journal article" date="2015" name="Genome Biol.">
        <title>Comparative genomics of Steinernema reveals deeply conserved gene regulatory networks.</title>
        <authorList>
            <person name="Dillman A.R."/>
            <person name="Macchietto M."/>
            <person name="Porter C.F."/>
            <person name="Rogers A."/>
            <person name="Williams B."/>
            <person name="Antoshechkin I."/>
            <person name="Lee M.M."/>
            <person name="Goodwin Z."/>
            <person name="Lu X."/>
            <person name="Lewis E.E."/>
            <person name="Goodrich-Blair H."/>
            <person name="Stock S.P."/>
            <person name="Adams B.J."/>
            <person name="Sternberg P.W."/>
            <person name="Mortazavi A."/>
        </authorList>
    </citation>
    <scope>NUCLEOTIDE SEQUENCE [LARGE SCALE GENOMIC DNA]</scope>
    <source>
        <strain evidence="2 3">ALL</strain>
    </source>
</reference>
<protein>
    <submittedName>
        <fullName evidence="2">Uncharacterized protein</fullName>
    </submittedName>
</protein>
<dbReference type="EMBL" id="AZBU02000002">
    <property type="protein sequence ID" value="TKR96490.1"/>
    <property type="molecule type" value="Genomic_DNA"/>
</dbReference>
<evidence type="ECO:0000313" key="2">
    <source>
        <dbReference type="EMBL" id="TKR96490.1"/>
    </source>
</evidence>
<proteinExistence type="predicted"/>
<gene>
    <name evidence="2" type="ORF">L596_010500</name>
</gene>
<evidence type="ECO:0000256" key="1">
    <source>
        <dbReference type="SAM" id="SignalP"/>
    </source>
</evidence>
<name>A0A4U5PIT9_STECR</name>
<reference evidence="2 3" key="2">
    <citation type="journal article" date="2019" name="G3 (Bethesda)">
        <title>Hybrid Assembly of the Genome of the Entomopathogenic Nematode Steinernema carpocapsae Identifies the X-Chromosome.</title>
        <authorList>
            <person name="Serra L."/>
            <person name="Macchietto M."/>
            <person name="Macias-Munoz A."/>
            <person name="McGill C.J."/>
            <person name="Rodriguez I.M."/>
            <person name="Rodriguez B."/>
            <person name="Murad R."/>
            <person name="Mortazavi A."/>
        </authorList>
    </citation>
    <scope>NUCLEOTIDE SEQUENCE [LARGE SCALE GENOMIC DNA]</scope>
    <source>
        <strain evidence="2 3">ALL</strain>
    </source>
</reference>